<protein>
    <recommendedName>
        <fullName evidence="7">Rhodopsin domain-containing protein</fullName>
    </recommendedName>
</protein>
<comment type="subcellular location">
    <subcellularLocation>
        <location evidence="1">Membrane</location>
        <topology evidence="1">Multi-pass membrane protein</topology>
    </subcellularLocation>
</comment>
<dbReference type="Pfam" id="PF20684">
    <property type="entry name" value="Fung_rhodopsin"/>
    <property type="match status" value="1"/>
</dbReference>
<keyword evidence="3 6" id="KW-1133">Transmembrane helix</keyword>
<dbReference type="PANTHER" id="PTHR33048:SF47">
    <property type="entry name" value="INTEGRAL MEMBRANE PROTEIN-RELATED"/>
    <property type="match status" value="1"/>
</dbReference>
<evidence type="ECO:0000313" key="8">
    <source>
        <dbReference type="EMBL" id="KAF2150915.1"/>
    </source>
</evidence>
<sequence length="328" mass="36362">MSDEAVELRQQRIVLALQIALPIIAIASFSTRIYVRTKILRRVSIDDWAMGAALILYFFTCIAGYLMYSQEQVLVSVGKSQVILALTSLFIYIKLFYSFYTLTITTVKVSLGFFFLHFFNINQRIQRGLIYSMVGVSTAFGIAIVGLEAGTCGLGSLVAKCEIGNAFNALSNTWNIVNSGTDFVFLGLSIHAIWGIQLKTYLKVSTICLLALACAGGALSVVRAVTVAKAQQLARDQQGVQVVLIGRWSTLEAGLYIITGCLATLKPLLQMIRERLETYYRTWNTPKDTLFREEFIGQPLEHVREDSLPVKGGVASQLFIVQMEVDKV</sequence>
<evidence type="ECO:0000256" key="2">
    <source>
        <dbReference type="ARBA" id="ARBA00022692"/>
    </source>
</evidence>
<dbReference type="InterPro" id="IPR049326">
    <property type="entry name" value="Rhodopsin_dom_fungi"/>
</dbReference>
<feature type="transmembrane region" description="Helical" evidence="6">
    <location>
        <begin position="245"/>
        <end position="265"/>
    </location>
</feature>
<evidence type="ECO:0000313" key="9">
    <source>
        <dbReference type="Proteomes" id="UP000799439"/>
    </source>
</evidence>
<reference evidence="8" key="1">
    <citation type="journal article" date="2020" name="Stud. Mycol.">
        <title>101 Dothideomycetes genomes: a test case for predicting lifestyles and emergence of pathogens.</title>
        <authorList>
            <person name="Haridas S."/>
            <person name="Albert R."/>
            <person name="Binder M."/>
            <person name="Bloem J."/>
            <person name="Labutti K."/>
            <person name="Salamov A."/>
            <person name="Andreopoulos B."/>
            <person name="Baker S."/>
            <person name="Barry K."/>
            <person name="Bills G."/>
            <person name="Bluhm B."/>
            <person name="Cannon C."/>
            <person name="Castanera R."/>
            <person name="Culley D."/>
            <person name="Daum C."/>
            <person name="Ezra D."/>
            <person name="Gonzalez J."/>
            <person name="Henrissat B."/>
            <person name="Kuo A."/>
            <person name="Liang C."/>
            <person name="Lipzen A."/>
            <person name="Lutzoni F."/>
            <person name="Magnuson J."/>
            <person name="Mondo S."/>
            <person name="Nolan M."/>
            <person name="Ohm R."/>
            <person name="Pangilinan J."/>
            <person name="Park H.-J."/>
            <person name="Ramirez L."/>
            <person name="Alfaro M."/>
            <person name="Sun H."/>
            <person name="Tritt A."/>
            <person name="Yoshinaga Y."/>
            <person name="Zwiers L.-H."/>
            <person name="Turgeon B."/>
            <person name="Goodwin S."/>
            <person name="Spatafora J."/>
            <person name="Crous P."/>
            <person name="Grigoriev I."/>
        </authorList>
    </citation>
    <scope>NUCLEOTIDE SEQUENCE</scope>
    <source>
        <strain evidence="8">CBS 260.36</strain>
    </source>
</reference>
<dbReference type="AlphaFoldDB" id="A0A9P4ME97"/>
<feature type="transmembrane region" description="Helical" evidence="6">
    <location>
        <begin position="128"/>
        <end position="147"/>
    </location>
</feature>
<evidence type="ECO:0000256" key="4">
    <source>
        <dbReference type="ARBA" id="ARBA00023136"/>
    </source>
</evidence>
<dbReference type="GO" id="GO:0016020">
    <property type="term" value="C:membrane"/>
    <property type="evidence" value="ECO:0007669"/>
    <property type="project" value="UniProtKB-SubCell"/>
</dbReference>
<gene>
    <name evidence="8" type="ORF">K461DRAFT_295019</name>
</gene>
<dbReference type="PANTHER" id="PTHR33048">
    <property type="entry name" value="PTH11-LIKE INTEGRAL MEMBRANE PROTEIN (AFU_ORTHOLOGUE AFUA_5G11245)"/>
    <property type="match status" value="1"/>
</dbReference>
<evidence type="ECO:0000256" key="1">
    <source>
        <dbReference type="ARBA" id="ARBA00004141"/>
    </source>
</evidence>
<proteinExistence type="inferred from homology"/>
<dbReference type="InterPro" id="IPR052337">
    <property type="entry name" value="SAT4-like"/>
</dbReference>
<dbReference type="OrthoDB" id="4682787at2759"/>
<evidence type="ECO:0000256" key="6">
    <source>
        <dbReference type="SAM" id="Phobius"/>
    </source>
</evidence>
<dbReference type="EMBL" id="ML996088">
    <property type="protein sequence ID" value="KAF2150915.1"/>
    <property type="molecule type" value="Genomic_DNA"/>
</dbReference>
<evidence type="ECO:0000256" key="3">
    <source>
        <dbReference type="ARBA" id="ARBA00022989"/>
    </source>
</evidence>
<evidence type="ECO:0000259" key="7">
    <source>
        <dbReference type="Pfam" id="PF20684"/>
    </source>
</evidence>
<comment type="similarity">
    <text evidence="5">Belongs to the SAT4 family.</text>
</comment>
<organism evidence="8 9">
    <name type="scientific">Myriangium duriaei CBS 260.36</name>
    <dbReference type="NCBI Taxonomy" id="1168546"/>
    <lineage>
        <taxon>Eukaryota</taxon>
        <taxon>Fungi</taxon>
        <taxon>Dikarya</taxon>
        <taxon>Ascomycota</taxon>
        <taxon>Pezizomycotina</taxon>
        <taxon>Dothideomycetes</taxon>
        <taxon>Dothideomycetidae</taxon>
        <taxon>Myriangiales</taxon>
        <taxon>Myriangiaceae</taxon>
        <taxon>Myriangium</taxon>
    </lineage>
</organism>
<keyword evidence="4 6" id="KW-0472">Membrane</keyword>
<dbReference type="Proteomes" id="UP000799439">
    <property type="component" value="Unassembled WGS sequence"/>
</dbReference>
<feature type="domain" description="Rhodopsin" evidence="7">
    <location>
        <begin position="32"/>
        <end position="270"/>
    </location>
</feature>
<evidence type="ECO:0000256" key="5">
    <source>
        <dbReference type="ARBA" id="ARBA00038359"/>
    </source>
</evidence>
<feature type="transmembrane region" description="Helical" evidence="6">
    <location>
        <begin position="47"/>
        <end position="69"/>
    </location>
</feature>
<feature type="transmembrane region" description="Helical" evidence="6">
    <location>
        <begin position="12"/>
        <end position="35"/>
    </location>
</feature>
<keyword evidence="2 6" id="KW-0812">Transmembrane</keyword>
<feature type="transmembrane region" description="Helical" evidence="6">
    <location>
        <begin position="89"/>
        <end position="116"/>
    </location>
</feature>
<name>A0A9P4ME97_9PEZI</name>
<comment type="caution">
    <text evidence="8">The sequence shown here is derived from an EMBL/GenBank/DDBJ whole genome shotgun (WGS) entry which is preliminary data.</text>
</comment>
<accession>A0A9P4ME97</accession>
<keyword evidence="9" id="KW-1185">Reference proteome</keyword>
<feature type="transmembrane region" description="Helical" evidence="6">
    <location>
        <begin position="206"/>
        <end position="225"/>
    </location>
</feature>
<feature type="transmembrane region" description="Helical" evidence="6">
    <location>
        <begin position="176"/>
        <end position="194"/>
    </location>
</feature>